<sequence>MLKRLIPLLAAALLMTGCATTERPKAERVEGAPAAVSPTVQQAAAMDKKGVKRKVAIGRFTNETKYGQSFFLDKDSRDRLGKQAVDILSSKLVTTEKFILIERADLDKIQKELGIGGAGEYRNMADYLILGSVTEFGRKDVGDVGVFSRSKRQVAFAKVHIRLVEVSTGQIIHSEEGSGEAYSEAGSIMGVGSRAGYDTTLNDKAIEAAITNVSSNIIENLLERPWKGYILAQEGGQYLISGGKTQNIKAGDLFDVVAEGQKVRNPQTNMDIVLPGKVVGRLRVAATLGDTPESEVSACALQEGSLATWDAANDYGKLFIREVR</sequence>
<gene>
    <name evidence="7" type="ORF">KPS_002835</name>
</gene>
<evidence type="ECO:0000256" key="1">
    <source>
        <dbReference type="ARBA" id="ARBA00022475"/>
    </source>
</evidence>
<dbReference type="PANTHER" id="PTHR41164">
    <property type="entry name" value="CURLI PRODUCTION ASSEMBLY/TRANSPORT COMPONENT CSGG"/>
    <property type="match status" value="1"/>
</dbReference>
<name>A0ABY9QZ19_9BACT</name>
<feature type="signal peptide" evidence="6">
    <location>
        <begin position="1"/>
        <end position="19"/>
    </location>
</feature>
<dbReference type="Pfam" id="PF03783">
    <property type="entry name" value="CsgG"/>
    <property type="match status" value="1"/>
</dbReference>
<dbReference type="PROSITE" id="PS51257">
    <property type="entry name" value="PROKAR_LIPOPROTEIN"/>
    <property type="match status" value="1"/>
</dbReference>
<protein>
    <submittedName>
        <fullName evidence="7">CsgG/HfaB family protein</fullName>
    </submittedName>
</protein>
<keyword evidence="4" id="KW-0564">Palmitate</keyword>
<dbReference type="RefSeq" id="WP_309540843.1">
    <property type="nucleotide sequence ID" value="NZ_CP133659.1"/>
</dbReference>
<evidence type="ECO:0000256" key="6">
    <source>
        <dbReference type="SAM" id="SignalP"/>
    </source>
</evidence>
<organism evidence="7 8">
    <name type="scientific">Nitratidesulfovibrio liaohensis</name>
    <dbReference type="NCBI Taxonomy" id="2604158"/>
    <lineage>
        <taxon>Bacteria</taxon>
        <taxon>Pseudomonadati</taxon>
        <taxon>Thermodesulfobacteriota</taxon>
        <taxon>Desulfovibrionia</taxon>
        <taxon>Desulfovibrionales</taxon>
        <taxon>Desulfovibrionaceae</taxon>
        <taxon>Nitratidesulfovibrio</taxon>
    </lineage>
</organism>
<dbReference type="Gene3D" id="3.40.50.10610">
    <property type="entry name" value="ABC-type transport auxiliary lipoprotein component"/>
    <property type="match status" value="1"/>
</dbReference>
<evidence type="ECO:0000313" key="8">
    <source>
        <dbReference type="Proteomes" id="UP001180616"/>
    </source>
</evidence>
<dbReference type="Proteomes" id="UP001180616">
    <property type="component" value="Chromosome"/>
</dbReference>
<keyword evidence="5" id="KW-0449">Lipoprotein</keyword>
<evidence type="ECO:0000256" key="3">
    <source>
        <dbReference type="ARBA" id="ARBA00023136"/>
    </source>
</evidence>
<keyword evidence="1" id="KW-1003">Cell membrane</keyword>
<evidence type="ECO:0000256" key="2">
    <source>
        <dbReference type="ARBA" id="ARBA00022729"/>
    </source>
</evidence>
<keyword evidence="8" id="KW-1185">Reference proteome</keyword>
<proteinExistence type="predicted"/>
<reference evidence="7" key="1">
    <citation type="submission" date="2023-09" db="EMBL/GenBank/DDBJ databases">
        <authorList>
            <consortium name="CW5 consortium"/>
            <person name="Lu C.-W."/>
        </authorList>
    </citation>
    <scope>NUCLEOTIDE SEQUENCE</scope>
    <source>
        <strain evidence="7">KPS</strain>
    </source>
</reference>
<keyword evidence="3" id="KW-0472">Membrane</keyword>
<feature type="chain" id="PRO_5046448610" evidence="6">
    <location>
        <begin position="20"/>
        <end position="324"/>
    </location>
</feature>
<evidence type="ECO:0000256" key="5">
    <source>
        <dbReference type="ARBA" id="ARBA00023288"/>
    </source>
</evidence>
<keyword evidence="2 6" id="KW-0732">Signal</keyword>
<dbReference type="PANTHER" id="PTHR41164:SF1">
    <property type="entry name" value="CURLI PRODUCTION ASSEMBLY_TRANSPORT COMPONENT CSGG"/>
    <property type="match status" value="1"/>
</dbReference>
<evidence type="ECO:0000313" key="7">
    <source>
        <dbReference type="EMBL" id="WMW64775.1"/>
    </source>
</evidence>
<evidence type="ECO:0000256" key="4">
    <source>
        <dbReference type="ARBA" id="ARBA00023139"/>
    </source>
</evidence>
<dbReference type="InterPro" id="IPR005534">
    <property type="entry name" value="Curli_assmbl/transp-comp_CsgG"/>
</dbReference>
<dbReference type="EMBL" id="CP133659">
    <property type="protein sequence ID" value="WMW64775.1"/>
    <property type="molecule type" value="Genomic_DNA"/>
</dbReference>
<accession>A0ABY9QZ19</accession>